<keyword evidence="1" id="KW-0238">DNA-binding</keyword>
<dbReference type="GO" id="GO:0003677">
    <property type="term" value="F:DNA binding"/>
    <property type="evidence" value="ECO:0007669"/>
    <property type="project" value="UniProtKB-KW"/>
</dbReference>
<sequence length="110" mass="12580">MTEHDTDTPARWTELVDRGGYITPAQRQAFEQAIQMVTRRLNLVLSQKELPRSGQFDFDAFVDSLEADFLKSVDTSLDPEMNSDVGQTAFWVIRQIADHLIALQQQRQAL</sequence>
<dbReference type="Proteomes" id="UP000231901">
    <property type="component" value="Chromosome"/>
</dbReference>
<reference evidence="2" key="1">
    <citation type="journal article" date="2018" name="Genome Announc.">
        <title>Complete genome sequence of a Dickeya fangzhongdai type strain causing bleeding canker of pear tree trunks.</title>
        <authorList>
            <person name="Zhao Y."/>
            <person name="Tian Y."/>
            <person name="Li X."/>
            <person name="Hu B."/>
        </authorList>
    </citation>
    <scope>NUCLEOTIDE SEQUENCE [LARGE SCALE GENOMIC DNA]</scope>
    <source>
        <strain evidence="2">DSM 101947</strain>
    </source>
</reference>
<proteinExistence type="predicted"/>
<keyword evidence="2" id="KW-1185">Reference proteome</keyword>
<dbReference type="RefSeq" id="WP_038919140.1">
    <property type="nucleotide sequence ID" value="NZ_BMJF01000001.1"/>
</dbReference>
<dbReference type="AlphaFoldDB" id="A0A2K8QMF6"/>
<accession>A0A2K8QMF6</accession>
<evidence type="ECO:0000313" key="1">
    <source>
        <dbReference type="EMBL" id="ATZ94572.1"/>
    </source>
</evidence>
<evidence type="ECO:0000313" key="2">
    <source>
        <dbReference type="Proteomes" id="UP000231901"/>
    </source>
</evidence>
<dbReference type="KEGG" id="dfn:CVE23_11645"/>
<dbReference type="EMBL" id="CP025003">
    <property type="protein sequence ID" value="ATZ94572.1"/>
    <property type="molecule type" value="Genomic_DNA"/>
</dbReference>
<name>A0A2K8QMF6_9GAMM</name>
<organism evidence="1 2">
    <name type="scientific">Dickeya fangzhongdai</name>
    <dbReference type="NCBI Taxonomy" id="1778540"/>
    <lineage>
        <taxon>Bacteria</taxon>
        <taxon>Pseudomonadati</taxon>
        <taxon>Pseudomonadota</taxon>
        <taxon>Gammaproteobacteria</taxon>
        <taxon>Enterobacterales</taxon>
        <taxon>Pectobacteriaceae</taxon>
        <taxon>Dickeya</taxon>
    </lineage>
</organism>
<dbReference type="GeneID" id="66564985"/>
<protein>
    <submittedName>
        <fullName evidence="1">DNA-binding protein</fullName>
    </submittedName>
</protein>
<gene>
    <name evidence="1" type="ORF">CVE23_11645</name>
</gene>